<dbReference type="EMBL" id="VEPZ02000934">
    <property type="protein sequence ID" value="KAE8709813.1"/>
    <property type="molecule type" value="Genomic_DNA"/>
</dbReference>
<sequence>MVSFSRPAARTADDQLLPSDDQGGGPLEEGKLTSPNHGIASDMSFFERYDVVLQEGDVVIVRSGVYPMIQISNRVHDSIDKNIKRSIVVHLLGRTSGYPALWNKIKTLWQPQDLCGKQSNEKNVEQVNQEVARVEDLGRMSRSGEDVYGPWMMAPGTEDVVNVRNPWEENNVVLKERERVPNSKGNEPLTKENTGKGSAQQRGTFRKAGVLSINELGSNQPKEVLKDITKKMVNLNQVERSNGIQALNSSRDKRDKGAAILSSEEHFAISMRDENIEQLNDNAPTERGR</sequence>
<evidence type="ECO:0000313" key="3">
    <source>
        <dbReference type="Proteomes" id="UP000436088"/>
    </source>
</evidence>
<accession>A0A6A3B0U9</accession>
<keyword evidence="3" id="KW-1185">Reference proteome</keyword>
<proteinExistence type="predicted"/>
<organism evidence="2 3">
    <name type="scientific">Hibiscus syriacus</name>
    <name type="common">Rose of Sharon</name>
    <dbReference type="NCBI Taxonomy" id="106335"/>
    <lineage>
        <taxon>Eukaryota</taxon>
        <taxon>Viridiplantae</taxon>
        <taxon>Streptophyta</taxon>
        <taxon>Embryophyta</taxon>
        <taxon>Tracheophyta</taxon>
        <taxon>Spermatophyta</taxon>
        <taxon>Magnoliopsida</taxon>
        <taxon>eudicotyledons</taxon>
        <taxon>Gunneridae</taxon>
        <taxon>Pentapetalae</taxon>
        <taxon>rosids</taxon>
        <taxon>malvids</taxon>
        <taxon>Malvales</taxon>
        <taxon>Malvaceae</taxon>
        <taxon>Malvoideae</taxon>
        <taxon>Hibiscus</taxon>
    </lineage>
</organism>
<feature type="region of interest" description="Disordered" evidence="1">
    <location>
        <begin position="1"/>
        <end position="36"/>
    </location>
</feature>
<feature type="region of interest" description="Disordered" evidence="1">
    <location>
        <begin position="176"/>
        <end position="203"/>
    </location>
</feature>
<dbReference type="Proteomes" id="UP000436088">
    <property type="component" value="Unassembled WGS sequence"/>
</dbReference>
<name>A0A6A3B0U9_HIBSY</name>
<evidence type="ECO:0000256" key="1">
    <source>
        <dbReference type="SAM" id="MobiDB-lite"/>
    </source>
</evidence>
<protein>
    <submittedName>
        <fullName evidence="2">Uncharacterized protein</fullName>
    </submittedName>
</protein>
<gene>
    <name evidence="2" type="ORF">F3Y22_tig00110328pilonHSYRG00544</name>
</gene>
<comment type="caution">
    <text evidence="2">The sequence shown here is derived from an EMBL/GenBank/DDBJ whole genome shotgun (WGS) entry which is preliminary data.</text>
</comment>
<evidence type="ECO:0000313" key="2">
    <source>
        <dbReference type="EMBL" id="KAE8709813.1"/>
    </source>
</evidence>
<reference evidence="2" key="1">
    <citation type="submission" date="2019-09" db="EMBL/GenBank/DDBJ databases">
        <title>Draft genome information of white flower Hibiscus syriacus.</title>
        <authorList>
            <person name="Kim Y.-M."/>
        </authorList>
    </citation>
    <scope>NUCLEOTIDE SEQUENCE [LARGE SCALE GENOMIC DNA]</scope>
    <source>
        <strain evidence="2">YM2019G1</strain>
    </source>
</reference>
<dbReference type="AlphaFoldDB" id="A0A6A3B0U9"/>